<sequence length="289" mass="31599">MGAVLCTCLGSKEELSLDALKMDSSKQKQQAVGSVEQQITAKKLLAPAAERSFATGSRTADTHELSCSVVDEQPASVQPVEENQDEEDEHQSATKMESMRLKLLERPLSARSKLVLFGAHAASAGFSDSESSGGEDMRFSDLTEEQRLRRSAQRSRPPTIEPEAEVSSEHLSEYFEEDGEDFEEEDEWKLHANPFRQVTVPPGPCGLLLKLDADPAIGPLVEGFVTLPDGSRGAIELSGVVHPGSVLCAINGTDVLGMPIREVLRTMSLSSHLTREFVFRDSNHDYDDL</sequence>
<dbReference type="AlphaFoldDB" id="A0AAV2YTP7"/>
<dbReference type="SUPFAM" id="SSF50156">
    <property type="entry name" value="PDZ domain-like"/>
    <property type="match status" value="1"/>
</dbReference>
<reference evidence="2" key="2">
    <citation type="journal article" date="2023" name="Microbiol Resour">
        <title>Decontamination and Annotation of the Draft Genome Sequence of the Oomycete Lagenidium giganteum ARSEF 373.</title>
        <authorList>
            <person name="Morgan W.R."/>
            <person name="Tartar A."/>
        </authorList>
    </citation>
    <scope>NUCLEOTIDE SEQUENCE</scope>
    <source>
        <strain evidence="2">ARSEF 373</strain>
    </source>
</reference>
<keyword evidence="3" id="KW-1185">Reference proteome</keyword>
<name>A0AAV2YTP7_9STRA</name>
<feature type="compositionally biased region" description="Basic and acidic residues" evidence="1">
    <location>
        <begin position="135"/>
        <end position="148"/>
    </location>
</feature>
<comment type="caution">
    <text evidence="2">The sequence shown here is derived from an EMBL/GenBank/DDBJ whole genome shotgun (WGS) entry which is preliminary data.</text>
</comment>
<gene>
    <name evidence="2" type="ORF">N0F65_001275</name>
</gene>
<dbReference type="InterPro" id="IPR036034">
    <property type="entry name" value="PDZ_sf"/>
</dbReference>
<organism evidence="2 3">
    <name type="scientific">Lagenidium giganteum</name>
    <dbReference type="NCBI Taxonomy" id="4803"/>
    <lineage>
        <taxon>Eukaryota</taxon>
        <taxon>Sar</taxon>
        <taxon>Stramenopiles</taxon>
        <taxon>Oomycota</taxon>
        <taxon>Peronosporomycetes</taxon>
        <taxon>Pythiales</taxon>
        <taxon>Pythiaceae</taxon>
    </lineage>
</organism>
<protein>
    <recommendedName>
        <fullName evidence="4">PDZ domain-containing protein</fullName>
    </recommendedName>
</protein>
<evidence type="ECO:0000313" key="3">
    <source>
        <dbReference type="Proteomes" id="UP001146120"/>
    </source>
</evidence>
<accession>A0AAV2YTP7</accession>
<evidence type="ECO:0008006" key="4">
    <source>
        <dbReference type="Google" id="ProtNLM"/>
    </source>
</evidence>
<evidence type="ECO:0000313" key="2">
    <source>
        <dbReference type="EMBL" id="DAZ97091.1"/>
    </source>
</evidence>
<feature type="compositionally biased region" description="Low complexity" evidence="1">
    <location>
        <begin position="124"/>
        <end position="134"/>
    </location>
</feature>
<dbReference type="Proteomes" id="UP001146120">
    <property type="component" value="Unassembled WGS sequence"/>
</dbReference>
<feature type="region of interest" description="Disordered" evidence="1">
    <location>
        <begin position="70"/>
        <end position="95"/>
    </location>
</feature>
<evidence type="ECO:0000256" key="1">
    <source>
        <dbReference type="SAM" id="MobiDB-lite"/>
    </source>
</evidence>
<proteinExistence type="predicted"/>
<reference evidence="2" key="1">
    <citation type="submission" date="2022-11" db="EMBL/GenBank/DDBJ databases">
        <authorList>
            <person name="Morgan W.R."/>
            <person name="Tartar A."/>
        </authorList>
    </citation>
    <scope>NUCLEOTIDE SEQUENCE</scope>
    <source>
        <strain evidence="2">ARSEF 373</strain>
    </source>
</reference>
<dbReference type="EMBL" id="DAKRPA010000147">
    <property type="protein sequence ID" value="DAZ97091.1"/>
    <property type="molecule type" value="Genomic_DNA"/>
</dbReference>
<feature type="region of interest" description="Disordered" evidence="1">
    <location>
        <begin position="124"/>
        <end position="170"/>
    </location>
</feature>